<feature type="compositionally biased region" description="Basic and acidic residues" evidence="1">
    <location>
        <begin position="119"/>
        <end position="136"/>
    </location>
</feature>
<reference evidence="2" key="1">
    <citation type="journal article" date="2020" name="Cell">
        <title>Large-Scale Comparative Analyses of Tick Genomes Elucidate Their Genetic Diversity and Vector Capacities.</title>
        <authorList>
            <consortium name="Tick Genome and Microbiome Consortium (TIGMIC)"/>
            <person name="Jia N."/>
            <person name="Wang J."/>
            <person name="Shi W."/>
            <person name="Du L."/>
            <person name="Sun Y."/>
            <person name="Zhan W."/>
            <person name="Jiang J.F."/>
            <person name="Wang Q."/>
            <person name="Zhang B."/>
            <person name="Ji P."/>
            <person name="Bell-Sakyi L."/>
            <person name="Cui X.M."/>
            <person name="Yuan T.T."/>
            <person name="Jiang B.G."/>
            <person name="Yang W.F."/>
            <person name="Lam T.T."/>
            <person name="Chang Q.C."/>
            <person name="Ding S.J."/>
            <person name="Wang X.J."/>
            <person name="Zhu J.G."/>
            <person name="Ruan X.D."/>
            <person name="Zhao L."/>
            <person name="Wei J.T."/>
            <person name="Ye R.Z."/>
            <person name="Que T.C."/>
            <person name="Du C.H."/>
            <person name="Zhou Y.H."/>
            <person name="Cheng J.X."/>
            <person name="Dai P.F."/>
            <person name="Guo W.B."/>
            <person name="Han X.H."/>
            <person name="Huang E.J."/>
            <person name="Li L.F."/>
            <person name="Wei W."/>
            <person name="Gao Y.C."/>
            <person name="Liu J.Z."/>
            <person name="Shao H.Z."/>
            <person name="Wang X."/>
            <person name="Wang C.C."/>
            <person name="Yang T.C."/>
            <person name="Huo Q.B."/>
            <person name="Li W."/>
            <person name="Chen H.Y."/>
            <person name="Chen S.E."/>
            <person name="Zhou L.G."/>
            <person name="Ni X.B."/>
            <person name="Tian J.H."/>
            <person name="Sheng Y."/>
            <person name="Liu T."/>
            <person name="Pan Y.S."/>
            <person name="Xia L.Y."/>
            <person name="Li J."/>
            <person name="Zhao F."/>
            <person name="Cao W.C."/>
        </authorList>
    </citation>
    <scope>NUCLEOTIDE SEQUENCE</scope>
    <source>
        <strain evidence="2">Rmic-2018</strain>
    </source>
</reference>
<dbReference type="AlphaFoldDB" id="A0A9J6E0F3"/>
<evidence type="ECO:0000313" key="3">
    <source>
        <dbReference type="Proteomes" id="UP000821866"/>
    </source>
</evidence>
<dbReference type="Proteomes" id="UP000821866">
    <property type="component" value="Chromosome 4"/>
</dbReference>
<proteinExistence type="predicted"/>
<evidence type="ECO:0000256" key="1">
    <source>
        <dbReference type="SAM" id="MobiDB-lite"/>
    </source>
</evidence>
<protein>
    <submittedName>
        <fullName evidence="2">Uncharacterized protein</fullName>
    </submittedName>
</protein>
<sequence length="210" mass="23228">MRIHPTNNTITVSTPDVNRAMAYLKVTQVKIANQSCAMAVYAPAPDNSVRGIIINAHSFESDDEIFNKLRAHNPLSTSHPQPTDSKELTCLAQCVICKGGHLTGSRNCKYRFLKKKLPGNDKSTDKATRHLSDSHTEGTTTVNKNCQNLSRRLGEVAPVVPDLTMGPTRDPRQGPGITTTNFRPSHMQRVLLGRRTSSDSRRHNSSKTNR</sequence>
<evidence type="ECO:0000313" key="2">
    <source>
        <dbReference type="EMBL" id="KAH8027782.1"/>
    </source>
</evidence>
<feature type="region of interest" description="Disordered" evidence="1">
    <location>
        <begin position="119"/>
        <end position="210"/>
    </location>
</feature>
<gene>
    <name evidence="2" type="ORF">HPB51_009664</name>
</gene>
<dbReference type="EMBL" id="JABSTU010000006">
    <property type="protein sequence ID" value="KAH8027782.1"/>
    <property type="molecule type" value="Genomic_DNA"/>
</dbReference>
<accession>A0A9J6E0F3</accession>
<comment type="caution">
    <text evidence="2">The sequence shown here is derived from an EMBL/GenBank/DDBJ whole genome shotgun (WGS) entry which is preliminary data.</text>
</comment>
<organism evidence="2 3">
    <name type="scientific">Rhipicephalus microplus</name>
    <name type="common">Cattle tick</name>
    <name type="synonym">Boophilus microplus</name>
    <dbReference type="NCBI Taxonomy" id="6941"/>
    <lineage>
        <taxon>Eukaryota</taxon>
        <taxon>Metazoa</taxon>
        <taxon>Ecdysozoa</taxon>
        <taxon>Arthropoda</taxon>
        <taxon>Chelicerata</taxon>
        <taxon>Arachnida</taxon>
        <taxon>Acari</taxon>
        <taxon>Parasitiformes</taxon>
        <taxon>Ixodida</taxon>
        <taxon>Ixodoidea</taxon>
        <taxon>Ixodidae</taxon>
        <taxon>Rhipicephalinae</taxon>
        <taxon>Rhipicephalus</taxon>
        <taxon>Boophilus</taxon>
    </lineage>
</organism>
<name>A0A9J6E0F3_RHIMP</name>
<keyword evidence="3" id="KW-1185">Reference proteome</keyword>
<feature type="compositionally biased region" description="Polar residues" evidence="1">
    <location>
        <begin position="137"/>
        <end position="150"/>
    </location>
</feature>
<reference evidence="2" key="2">
    <citation type="submission" date="2021-09" db="EMBL/GenBank/DDBJ databases">
        <authorList>
            <person name="Jia N."/>
            <person name="Wang J."/>
            <person name="Shi W."/>
            <person name="Du L."/>
            <person name="Sun Y."/>
            <person name="Zhan W."/>
            <person name="Jiang J."/>
            <person name="Wang Q."/>
            <person name="Zhang B."/>
            <person name="Ji P."/>
            <person name="Sakyi L.B."/>
            <person name="Cui X."/>
            <person name="Yuan T."/>
            <person name="Jiang B."/>
            <person name="Yang W."/>
            <person name="Lam T.T.-Y."/>
            <person name="Chang Q."/>
            <person name="Ding S."/>
            <person name="Wang X."/>
            <person name="Zhu J."/>
            <person name="Ruan X."/>
            <person name="Zhao L."/>
            <person name="Wei J."/>
            <person name="Que T."/>
            <person name="Du C."/>
            <person name="Cheng J."/>
            <person name="Dai P."/>
            <person name="Han X."/>
            <person name="Huang E."/>
            <person name="Gao Y."/>
            <person name="Liu J."/>
            <person name="Shao H."/>
            <person name="Ye R."/>
            <person name="Li L."/>
            <person name="Wei W."/>
            <person name="Wang X."/>
            <person name="Wang C."/>
            <person name="Huo Q."/>
            <person name="Li W."/>
            <person name="Guo W."/>
            <person name="Chen H."/>
            <person name="Chen S."/>
            <person name="Zhou L."/>
            <person name="Zhou L."/>
            <person name="Ni X."/>
            <person name="Tian J."/>
            <person name="Zhou Y."/>
            <person name="Sheng Y."/>
            <person name="Liu T."/>
            <person name="Pan Y."/>
            <person name="Xia L."/>
            <person name="Li J."/>
            <person name="Zhao F."/>
            <person name="Cao W."/>
        </authorList>
    </citation>
    <scope>NUCLEOTIDE SEQUENCE</scope>
    <source>
        <strain evidence="2">Rmic-2018</strain>
        <tissue evidence="2">Larvae</tissue>
    </source>
</reference>